<dbReference type="Proteomes" id="UP001283361">
    <property type="component" value="Unassembled WGS sequence"/>
</dbReference>
<sequence length="240" mass="25838">MNGRVEPGQAAQEEFGLRFLGQLVTPNPALDLTTTLSAMNGRVEPGQATQEEFGLRVLGQLVTPNPALDLTTTLSAMNGRVEPGQATQEEFGLRVLGQLVTPNPALDLTTTLSAMNGRVEPGQATQEEFGLRVLGQLVHLKIVCLIRAPPQPRCIAVRTNRCSWKENEITLKCLLNTEVRPSYQRIFTTGPLSPCGPCLTKSDRCYEGQRESAQAGECRSAGATLSTSDSVLVLSLGSFV</sequence>
<reference evidence="1" key="1">
    <citation type="journal article" date="2023" name="G3 (Bethesda)">
        <title>A reference genome for the long-term kleptoplast-retaining sea slug Elysia crispata morphotype clarki.</title>
        <authorList>
            <person name="Eastman K.E."/>
            <person name="Pendleton A.L."/>
            <person name="Shaikh M.A."/>
            <person name="Suttiyut T."/>
            <person name="Ogas R."/>
            <person name="Tomko P."/>
            <person name="Gavelis G."/>
            <person name="Widhalm J.R."/>
            <person name="Wisecaver J.H."/>
        </authorList>
    </citation>
    <scope>NUCLEOTIDE SEQUENCE</scope>
    <source>
        <strain evidence="1">ECLA1</strain>
    </source>
</reference>
<proteinExistence type="predicted"/>
<comment type="caution">
    <text evidence="1">The sequence shown here is derived from an EMBL/GenBank/DDBJ whole genome shotgun (WGS) entry which is preliminary data.</text>
</comment>
<accession>A0AAE0Y1Q4</accession>
<gene>
    <name evidence="1" type="ORF">RRG08_013531</name>
</gene>
<dbReference type="AlphaFoldDB" id="A0AAE0Y1Q4"/>
<name>A0AAE0Y1Q4_9GAST</name>
<evidence type="ECO:0000313" key="1">
    <source>
        <dbReference type="EMBL" id="KAK3728809.1"/>
    </source>
</evidence>
<dbReference type="EMBL" id="JAWDGP010007172">
    <property type="protein sequence ID" value="KAK3728809.1"/>
    <property type="molecule type" value="Genomic_DNA"/>
</dbReference>
<keyword evidence="2" id="KW-1185">Reference proteome</keyword>
<protein>
    <submittedName>
        <fullName evidence="1">Uncharacterized protein</fullName>
    </submittedName>
</protein>
<organism evidence="1 2">
    <name type="scientific">Elysia crispata</name>
    <name type="common">lettuce slug</name>
    <dbReference type="NCBI Taxonomy" id="231223"/>
    <lineage>
        <taxon>Eukaryota</taxon>
        <taxon>Metazoa</taxon>
        <taxon>Spiralia</taxon>
        <taxon>Lophotrochozoa</taxon>
        <taxon>Mollusca</taxon>
        <taxon>Gastropoda</taxon>
        <taxon>Heterobranchia</taxon>
        <taxon>Euthyneura</taxon>
        <taxon>Panpulmonata</taxon>
        <taxon>Sacoglossa</taxon>
        <taxon>Placobranchoidea</taxon>
        <taxon>Plakobranchidae</taxon>
        <taxon>Elysia</taxon>
    </lineage>
</organism>
<evidence type="ECO:0000313" key="2">
    <source>
        <dbReference type="Proteomes" id="UP001283361"/>
    </source>
</evidence>